<dbReference type="AlphaFoldDB" id="A0A1F6VAX5"/>
<dbReference type="Pfam" id="PF13408">
    <property type="entry name" value="Zn_ribbon_recom"/>
    <property type="match status" value="1"/>
</dbReference>
<comment type="caution">
    <text evidence="3">The sequence shown here is derived from an EMBL/GenBank/DDBJ whole genome shotgun (WGS) entry which is preliminary data.</text>
</comment>
<dbReference type="Pfam" id="PF00239">
    <property type="entry name" value="Resolvase"/>
    <property type="match status" value="1"/>
</dbReference>
<feature type="domain" description="Resolvase/invertase-type recombinase catalytic" evidence="1">
    <location>
        <begin position="1"/>
        <end position="127"/>
    </location>
</feature>
<dbReference type="InterPro" id="IPR038109">
    <property type="entry name" value="DNA_bind_recomb_sf"/>
</dbReference>
<accession>A0A1F6VAX5</accession>
<dbReference type="InterPro" id="IPR011109">
    <property type="entry name" value="DNA_bind_recombinase_dom"/>
</dbReference>
<dbReference type="InterPro" id="IPR025827">
    <property type="entry name" value="Zn_ribbon_recom_dom"/>
</dbReference>
<organism evidence="3 4">
    <name type="scientific">Candidatus Nomurabacteria bacterium RIFCSPHIGHO2_01_FULL_39_10</name>
    <dbReference type="NCBI Taxonomy" id="1801733"/>
    <lineage>
        <taxon>Bacteria</taxon>
        <taxon>Candidatus Nomuraibacteriota</taxon>
    </lineage>
</organism>
<dbReference type="CDD" id="cd00338">
    <property type="entry name" value="Ser_Recombinase"/>
    <property type="match status" value="1"/>
</dbReference>
<dbReference type="GO" id="GO:0003677">
    <property type="term" value="F:DNA binding"/>
    <property type="evidence" value="ECO:0007669"/>
    <property type="project" value="InterPro"/>
</dbReference>
<reference evidence="3 4" key="1">
    <citation type="journal article" date="2016" name="Nat. Commun.">
        <title>Thousands of microbial genomes shed light on interconnected biogeochemical processes in an aquifer system.</title>
        <authorList>
            <person name="Anantharaman K."/>
            <person name="Brown C.T."/>
            <person name="Hug L.A."/>
            <person name="Sharon I."/>
            <person name="Castelle C.J."/>
            <person name="Probst A.J."/>
            <person name="Thomas B.C."/>
            <person name="Singh A."/>
            <person name="Wilkins M.J."/>
            <person name="Karaoz U."/>
            <person name="Brodie E.L."/>
            <person name="Williams K.H."/>
            <person name="Hubbard S.S."/>
            <person name="Banfield J.F."/>
        </authorList>
    </citation>
    <scope>NUCLEOTIDE SEQUENCE [LARGE SCALE GENOMIC DNA]</scope>
</reference>
<name>A0A1F6VAX5_9BACT</name>
<sequence>PAQKRIITEYALKHGLTIIKEFREVESAAKQGRTAFNKMLIELEHGHAKGVIFHKIDRGARDLGDWAKLLKLFKMNGVDVRFVAGDIDLNSRSGKLTANMLAVLAADYIENLSEEVKKGQHERLELGSFPFSPPIGYLPSGPDKIKRVDPIQGKLIKKCFELYGTGDWTIRNLATHMVNSGLKTTRGHKLDKNGLSRLLRNPFYIGIMKVKGRSYPGNHDKLVSPKLFERVQQILQRKQHKQFYRHYYLFKGILKCGYCGRILRCVFAKKKYHYYYCLQNNCQMRCVNEKKVEEYVLNRFLEIEFTDKETEAFRETLKQSKQMTNEHAENNIKGKKLALEQARLRLDKLIDLYLDGKIEEKEIEPKKEKTLFQIKNLEHEIASFEKSKGKNYERLEELGKLLKSPIESYKLASPDKKRRLVKSMLENFRLTPEKLDVDWKIPFDTVANREKDSWGGSDGTRTRNLFRACNPLFS</sequence>
<dbReference type="PANTHER" id="PTHR30461:SF23">
    <property type="entry name" value="DNA RECOMBINASE-RELATED"/>
    <property type="match status" value="1"/>
</dbReference>
<dbReference type="SMART" id="SM00857">
    <property type="entry name" value="Resolvase"/>
    <property type="match status" value="1"/>
</dbReference>
<dbReference type="SUPFAM" id="SSF53041">
    <property type="entry name" value="Resolvase-like"/>
    <property type="match status" value="1"/>
</dbReference>
<dbReference type="InterPro" id="IPR050639">
    <property type="entry name" value="SSR_resolvase"/>
</dbReference>
<evidence type="ECO:0000313" key="4">
    <source>
        <dbReference type="Proteomes" id="UP000178700"/>
    </source>
</evidence>
<dbReference type="PROSITE" id="PS51736">
    <property type="entry name" value="RECOMBINASES_3"/>
    <property type="match status" value="1"/>
</dbReference>
<evidence type="ECO:0008006" key="5">
    <source>
        <dbReference type="Google" id="ProtNLM"/>
    </source>
</evidence>
<evidence type="ECO:0000259" key="2">
    <source>
        <dbReference type="PROSITE" id="PS51737"/>
    </source>
</evidence>
<protein>
    <recommendedName>
        <fullName evidence="5">Recombinase domain-containing protein</fullName>
    </recommendedName>
</protein>
<dbReference type="Gene3D" id="3.40.50.1390">
    <property type="entry name" value="Resolvase, N-terminal catalytic domain"/>
    <property type="match status" value="1"/>
</dbReference>
<feature type="non-terminal residue" evidence="3">
    <location>
        <position position="1"/>
    </location>
</feature>
<dbReference type="PANTHER" id="PTHR30461">
    <property type="entry name" value="DNA-INVERTASE FROM LAMBDOID PROPHAGE"/>
    <property type="match status" value="1"/>
</dbReference>
<evidence type="ECO:0000313" key="3">
    <source>
        <dbReference type="EMBL" id="OGI66706.1"/>
    </source>
</evidence>
<gene>
    <name evidence="3" type="ORF">A2642_01920</name>
</gene>
<evidence type="ECO:0000259" key="1">
    <source>
        <dbReference type="PROSITE" id="PS51736"/>
    </source>
</evidence>
<dbReference type="InterPro" id="IPR006119">
    <property type="entry name" value="Resolv_N"/>
</dbReference>
<dbReference type="PROSITE" id="PS51737">
    <property type="entry name" value="RECOMBINASE_DNA_BIND"/>
    <property type="match status" value="1"/>
</dbReference>
<proteinExistence type="predicted"/>
<dbReference type="Pfam" id="PF07508">
    <property type="entry name" value="Recombinase"/>
    <property type="match status" value="1"/>
</dbReference>
<dbReference type="EMBL" id="MFTJ01000003">
    <property type="protein sequence ID" value="OGI66706.1"/>
    <property type="molecule type" value="Genomic_DNA"/>
</dbReference>
<dbReference type="InterPro" id="IPR036162">
    <property type="entry name" value="Resolvase-like_N_sf"/>
</dbReference>
<dbReference type="Proteomes" id="UP000178700">
    <property type="component" value="Unassembled WGS sequence"/>
</dbReference>
<dbReference type="Gene3D" id="3.90.1750.20">
    <property type="entry name" value="Putative Large Serine Recombinase, Chain B, Domain 2"/>
    <property type="match status" value="1"/>
</dbReference>
<feature type="domain" description="Recombinase" evidence="2">
    <location>
        <begin position="134"/>
        <end position="241"/>
    </location>
</feature>
<dbReference type="GO" id="GO:0000150">
    <property type="term" value="F:DNA strand exchange activity"/>
    <property type="evidence" value="ECO:0007669"/>
    <property type="project" value="InterPro"/>
</dbReference>